<reference evidence="2 3" key="1">
    <citation type="journal article" date="2008" name="Nature">
        <title>Genome analysis of the platypus reveals unique signatures of evolution.</title>
        <authorList>
            <person name="Warren W.C."/>
            <person name="Hillier L.W."/>
            <person name="Marshall Graves J.A."/>
            <person name="Birney E."/>
            <person name="Ponting C.P."/>
            <person name="Grutzner F."/>
            <person name="Belov K."/>
            <person name="Miller W."/>
            <person name="Clarke L."/>
            <person name="Chinwalla A.T."/>
            <person name="Yang S.P."/>
            <person name="Heger A."/>
            <person name="Locke D.P."/>
            <person name="Miethke P."/>
            <person name="Waters P.D."/>
            <person name="Veyrunes F."/>
            <person name="Fulton L."/>
            <person name="Fulton B."/>
            <person name="Graves T."/>
            <person name="Wallis J."/>
            <person name="Puente X.S."/>
            <person name="Lopez-Otin C."/>
            <person name="Ordonez G.R."/>
            <person name="Eichler E.E."/>
            <person name="Chen L."/>
            <person name="Cheng Z."/>
            <person name="Deakin J.E."/>
            <person name="Alsop A."/>
            <person name="Thompson K."/>
            <person name="Kirby P."/>
            <person name="Papenfuss A.T."/>
            <person name="Wakefield M.J."/>
            <person name="Olender T."/>
            <person name="Lancet D."/>
            <person name="Huttley G.A."/>
            <person name="Smit A.F."/>
            <person name="Pask A."/>
            <person name="Temple-Smith P."/>
            <person name="Batzer M.A."/>
            <person name="Walker J.A."/>
            <person name="Konkel M.K."/>
            <person name="Harris R.S."/>
            <person name="Whittington C.M."/>
            <person name="Wong E.S."/>
            <person name="Gemmell N.J."/>
            <person name="Buschiazzo E."/>
            <person name="Vargas Jentzsch I.M."/>
            <person name="Merkel A."/>
            <person name="Schmitz J."/>
            <person name="Zemann A."/>
            <person name="Churakov G."/>
            <person name="Kriegs J.O."/>
            <person name="Brosius J."/>
            <person name="Murchison E.P."/>
            <person name="Sachidanandam R."/>
            <person name="Smith C."/>
            <person name="Hannon G.J."/>
            <person name="Tsend-Ayush E."/>
            <person name="McMillan D."/>
            <person name="Attenborough R."/>
            <person name="Rens W."/>
            <person name="Ferguson-Smith M."/>
            <person name="Lefevre C.M."/>
            <person name="Sharp J.A."/>
            <person name="Nicholas K.R."/>
            <person name="Ray D.A."/>
            <person name="Kube M."/>
            <person name="Reinhardt R."/>
            <person name="Pringle T.H."/>
            <person name="Taylor J."/>
            <person name="Jones R.C."/>
            <person name="Nixon B."/>
            <person name="Dacheux J.L."/>
            <person name="Niwa H."/>
            <person name="Sekita Y."/>
            <person name="Huang X."/>
            <person name="Stark A."/>
            <person name="Kheradpour P."/>
            <person name="Kellis M."/>
            <person name="Flicek P."/>
            <person name="Chen Y."/>
            <person name="Webber C."/>
            <person name="Hardison R."/>
            <person name="Nelson J."/>
            <person name="Hallsworth-Pepin K."/>
            <person name="Delehaunty K."/>
            <person name="Markovic C."/>
            <person name="Minx P."/>
            <person name="Feng Y."/>
            <person name="Kremitzki C."/>
            <person name="Mitreva M."/>
            <person name="Glasscock J."/>
            <person name="Wylie T."/>
            <person name="Wohldmann P."/>
            <person name="Thiru P."/>
            <person name="Nhan M.N."/>
            <person name="Pohl C.S."/>
            <person name="Smith S.M."/>
            <person name="Hou S."/>
            <person name="Nefedov M."/>
            <person name="de Jong P.J."/>
            <person name="Renfree M.B."/>
            <person name="Mardis E.R."/>
            <person name="Wilson R.K."/>
        </authorList>
    </citation>
    <scope>NUCLEOTIDE SEQUENCE [LARGE SCALE GENOMIC DNA]</scope>
    <source>
        <strain evidence="2 3">Glennie</strain>
    </source>
</reference>
<reference evidence="2" key="3">
    <citation type="submission" date="2025-09" db="UniProtKB">
        <authorList>
            <consortium name="Ensembl"/>
        </authorList>
    </citation>
    <scope>IDENTIFICATION</scope>
    <source>
        <strain evidence="2">Glennie</strain>
    </source>
</reference>
<feature type="coiled-coil region" evidence="1">
    <location>
        <begin position="93"/>
        <end position="173"/>
    </location>
</feature>
<evidence type="ECO:0000256" key="1">
    <source>
        <dbReference type="SAM" id="Coils"/>
    </source>
</evidence>
<dbReference type="PANTHER" id="PTHR31504">
    <property type="entry name" value="ZW10 INTERACTOR ZWINT"/>
    <property type="match status" value="1"/>
</dbReference>
<evidence type="ECO:0000313" key="2">
    <source>
        <dbReference type="Ensembl" id="ENSOANP00000050082.1"/>
    </source>
</evidence>
<dbReference type="InterPro" id="IPR029092">
    <property type="entry name" value="Zwint-1"/>
</dbReference>
<dbReference type="GO" id="GO:0030425">
    <property type="term" value="C:dendrite"/>
    <property type="evidence" value="ECO:0000318"/>
    <property type="project" value="GO_Central"/>
</dbReference>
<dbReference type="GO" id="GO:0007094">
    <property type="term" value="P:mitotic spindle assembly checkpoint signaling"/>
    <property type="evidence" value="ECO:0000318"/>
    <property type="project" value="GO_Central"/>
</dbReference>
<dbReference type="GO" id="GO:0000070">
    <property type="term" value="P:mitotic sister chromatid segregation"/>
    <property type="evidence" value="ECO:0000318"/>
    <property type="project" value="GO_Central"/>
</dbReference>
<organism evidence="2 3">
    <name type="scientific">Ornithorhynchus anatinus</name>
    <name type="common">Duckbill platypus</name>
    <dbReference type="NCBI Taxonomy" id="9258"/>
    <lineage>
        <taxon>Eukaryota</taxon>
        <taxon>Metazoa</taxon>
        <taxon>Chordata</taxon>
        <taxon>Craniata</taxon>
        <taxon>Vertebrata</taxon>
        <taxon>Euteleostomi</taxon>
        <taxon>Mammalia</taxon>
        <taxon>Monotremata</taxon>
        <taxon>Ornithorhynchidae</taxon>
        <taxon>Ornithorhynchus</taxon>
    </lineage>
</organism>
<proteinExistence type="predicted"/>
<protein>
    <recommendedName>
        <fullName evidence="4">ZW10 interacting kinetochore protein</fullName>
    </recommendedName>
</protein>
<dbReference type="GeneTree" id="ENSGT00390000017639"/>
<dbReference type="Bgee" id="ENSOANG00000038903">
    <property type="expression patterns" value="Expressed in fibroblast and 7 other cell types or tissues"/>
</dbReference>
<evidence type="ECO:0000313" key="3">
    <source>
        <dbReference type="Proteomes" id="UP000002279"/>
    </source>
</evidence>
<dbReference type="GO" id="GO:0016604">
    <property type="term" value="C:nuclear body"/>
    <property type="evidence" value="ECO:0000318"/>
    <property type="project" value="GO_Central"/>
</dbReference>
<sequence length="402" mass="45098">MADGGGEEDEEMEFGGEMAEMRAQEALSSVMAILASQDGREEAEAEVPAKLLAEFVMDSRKKDKLLCSQLHVVQFLQDFLEHMDAAPGFHISEEEIRKEANEAKQKWKDLKGDYQKLVEKIEEAMPRVLQQVEALQKKRELLEEALSEYQMQKHSTEEKLRAVQEQKQRDQEQWQHLIVGVKEAHNRRMHCHNELLRLQGEMQSLESTVRGGKDEALRQQALLQLLEQLQGMRLLSVTAKEMVMELSAGPEHLKLVLTWTEDGQLVAKSDGSYFNLAQVFSDASNDFLETQHKYYSQAQILSQIQELQTKLVTPPPPNQPSDILALLPPPASAFLFPGKALEAPEPRAGAVAHISLALSLSRSLLIQVPLRLETAGVAAALPEAILCVHPRCATRFAGFIQP</sequence>
<dbReference type="InParanoid" id="A0A6I8P7E6"/>
<dbReference type="Proteomes" id="UP000002279">
    <property type="component" value="Chromosome 6"/>
</dbReference>
<dbReference type="GO" id="GO:0051649">
    <property type="term" value="P:establishment of localization in cell"/>
    <property type="evidence" value="ECO:0000318"/>
    <property type="project" value="GO_Central"/>
</dbReference>
<dbReference type="FunCoup" id="A0A6I8P7E6">
    <property type="interactions" value="863"/>
</dbReference>
<dbReference type="GO" id="GO:0005829">
    <property type="term" value="C:cytosol"/>
    <property type="evidence" value="ECO:0000318"/>
    <property type="project" value="GO_Central"/>
</dbReference>
<evidence type="ECO:0008006" key="4">
    <source>
        <dbReference type="Google" id="ProtNLM"/>
    </source>
</evidence>
<dbReference type="AlphaFoldDB" id="A0A6I8P7E6"/>
<dbReference type="Ensembl" id="ENSOANT00000053796.1">
    <property type="protein sequence ID" value="ENSOANP00000050082.1"/>
    <property type="gene ID" value="ENSOANG00000038903.1"/>
</dbReference>
<dbReference type="GO" id="GO:0000776">
    <property type="term" value="C:kinetochore"/>
    <property type="evidence" value="ECO:0000318"/>
    <property type="project" value="GO_Central"/>
</dbReference>
<accession>A0A6I8P7E6</accession>
<dbReference type="PANTHER" id="PTHR31504:SF1">
    <property type="entry name" value="ZW10 INTERACTOR"/>
    <property type="match status" value="1"/>
</dbReference>
<keyword evidence="3" id="KW-1185">Reference proteome</keyword>
<dbReference type="Pfam" id="PF15556">
    <property type="entry name" value="Zwint"/>
    <property type="match status" value="1"/>
</dbReference>
<gene>
    <name evidence="2" type="primary">ZWINT</name>
</gene>
<reference evidence="2" key="2">
    <citation type="submission" date="2025-08" db="UniProtKB">
        <authorList>
            <consortium name="Ensembl"/>
        </authorList>
    </citation>
    <scope>IDENTIFICATION</scope>
    <source>
        <strain evidence="2">Glennie</strain>
    </source>
</reference>
<name>A0A6I8P7E6_ORNAN</name>
<keyword evidence="1" id="KW-0175">Coiled coil</keyword>